<dbReference type="AlphaFoldDB" id="A0AAV3BPI1"/>
<organism evidence="1 2">
    <name type="scientific">Clostridium perfringens B str. ATCC 3626</name>
    <dbReference type="NCBI Taxonomy" id="451754"/>
    <lineage>
        <taxon>Bacteria</taxon>
        <taxon>Bacillati</taxon>
        <taxon>Bacillota</taxon>
        <taxon>Clostridia</taxon>
        <taxon>Eubacteriales</taxon>
        <taxon>Clostridiaceae</taxon>
        <taxon>Clostridium</taxon>
    </lineage>
</organism>
<comment type="caution">
    <text evidence="1">The sequence shown here is derived from an EMBL/GenBank/DDBJ whole genome shotgun (WGS) entry which is preliminary data.</text>
</comment>
<dbReference type="EMBL" id="ABDV01000023">
    <property type="protein sequence ID" value="EDT23048.1"/>
    <property type="molecule type" value="Genomic_DNA"/>
</dbReference>
<gene>
    <name evidence="1" type="ORF">AC1_1218</name>
</gene>
<evidence type="ECO:0000313" key="1">
    <source>
        <dbReference type="EMBL" id="EDT23048.1"/>
    </source>
</evidence>
<evidence type="ECO:0000313" key="2">
    <source>
        <dbReference type="Proteomes" id="UP000004342"/>
    </source>
</evidence>
<reference evidence="1 2" key="1">
    <citation type="submission" date="2007-07" db="EMBL/GenBank/DDBJ databases">
        <title>Annotation of Clostridium perfringens B str. ATCC 3626.</title>
        <authorList>
            <person name="Paulsen I."/>
            <person name="Sebastian Y."/>
        </authorList>
    </citation>
    <scope>NUCLEOTIDE SEQUENCE [LARGE SCALE GENOMIC DNA]</scope>
    <source>
        <strain evidence="2">B str. ATCC 3626</strain>
    </source>
</reference>
<protein>
    <submittedName>
        <fullName evidence="1">Uncharacterized protein</fullName>
    </submittedName>
</protein>
<dbReference type="Proteomes" id="UP000004342">
    <property type="component" value="Unassembled WGS sequence"/>
</dbReference>
<proteinExistence type="predicted"/>
<sequence length="41" mass="4758">MKSAIEGFILTMRNVNLERAFCCYGTKDSFILTMRNVNGRR</sequence>
<accession>A0AAV3BPI1</accession>
<name>A0AAV3BPI1_CLOPF</name>